<reference evidence="1 2" key="1">
    <citation type="journal article" date="2020" name="BMC Genomics">
        <title>Intraspecific diversification of the crop wild relative Brassica cretica Lam. using demographic model selection.</title>
        <authorList>
            <person name="Kioukis A."/>
            <person name="Michalopoulou V.A."/>
            <person name="Briers L."/>
            <person name="Pirintsos S."/>
            <person name="Studholme D.J."/>
            <person name="Pavlidis P."/>
            <person name="Sarris P.F."/>
        </authorList>
    </citation>
    <scope>NUCLEOTIDE SEQUENCE [LARGE SCALE GENOMIC DNA]</scope>
    <source>
        <strain evidence="2">cv. PFS-1207/04</strain>
    </source>
</reference>
<evidence type="ECO:0000313" key="1">
    <source>
        <dbReference type="EMBL" id="KAF3582164.1"/>
    </source>
</evidence>
<protein>
    <submittedName>
        <fullName evidence="1">Uncharacterized protein</fullName>
    </submittedName>
</protein>
<dbReference type="Proteomes" id="UP000266723">
    <property type="component" value="Unassembled WGS sequence"/>
</dbReference>
<sequence>MVSSAKLTPLPKRGRSLFIAASVLPMKKLVITYCCLAHLMLWTCASAPTAPNVLKMLVIQTLTYSIWQQRNNMLHNKSLILALVLFKDINRQIKV</sequence>
<proteinExistence type="predicted"/>
<dbReference type="EMBL" id="QGKV02000649">
    <property type="protein sequence ID" value="KAF3582164.1"/>
    <property type="molecule type" value="Genomic_DNA"/>
</dbReference>
<keyword evidence="2" id="KW-1185">Reference proteome</keyword>
<accession>A0ABQ7DYW0</accession>
<organism evidence="1 2">
    <name type="scientific">Brassica cretica</name>
    <name type="common">Mustard</name>
    <dbReference type="NCBI Taxonomy" id="69181"/>
    <lineage>
        <taxon>Eukaryota</taxon>
        <taxon>Viridiplantae</taxon>
        <taxon>Streptophyta</taxon>
        <taxon>Embryophyta</taxon>
        <taxon>Tracheophyta</taxon>
        <taxon>Spermatophyta</taxon>
        <taxon>Magnoliopsida</taxon>
        <taxon>eudicotyledons</taxon>
        <taxon>Gunneridae</taxon>
        <taxon>Pentapetalae</taxon>
        <taxon>rosids</taxon>
        <taxon>malvids</taxon>
        <taxon>Brassicales</taxon>
        <taxon>Brassicaceae</taxon>
        <taxon>Brassiceae</taxon>
        <taxon>Brassica</taxon>
    </lineage>
</organism>
<comment type="caution">
    <text evidence="1">The sequence shown here is derived from an EMBL/GenBank/DDBJ whole genome shotgun (WGS) entry which is preliminary data.</text>
</comment>
<name>A0ABQ7DYW0_BRACR</name>
<gene>
    <name evidence="1" type="ORF">DY000_02029216</name>
</gene>
<evidence type="ECO:0000313" key="2">
    <source>
        <dbReference type="Proteomes" id="UP000266723"/>
    </source>
</evidence>